<dbReference type="EMBL" id="CP118615">
    <property type="protein sequence ID" value="WDZ86494.1"/>
    <property type="molecule type" value="Genomic_DNA"/>
</dbReference>
<organism evidence="1 2">
    <name type="scientific">Micromonospora cathayae</name>
    <dbReference type="NCBI Taxonomy" id="3028804"/>
    <lineage>
        <taxon>Bacteria</taxon>
        <taxon>Bacillati</taxon>
        <taxon>Actinomycetota</taxon>
        <taxon>Actinomycetes</taxon>
        <taxon>Micromonosporales</taxon>
        <taxon>Micromonosporaceae</taxon>
        <taxon>Micromonospora</taxon>
    </lineage>
</organism>
<proteinExistence type="predicted"/>
<name>A0ABY7ZTW4_9ACTN</name>
<accession>A0ABY7ZTW4</accession>
<sequence>MQRPLPVPLAPRHRRDWRTCWRRCSCGLPWPCPDRHAPVPVEPATPAAGPAYPMPGGVPAASAAWAVSGVTDELREAYVMVANALVLLERLGGGATDPVVRAARYGADLALDLADEAERLLGLGVQWLRRTPGRRGTGGDRATTLAVVAVRLGAAADRIDRFPHRIRVAEEQLRAARRHDPTVAAVSEQWVRAAEQLDRSAASLRGTVAALAPGGAPGTAEQNAGGGQP</sequence>
<reference evidence="1 2" key="1">
    <citation type="submission" date="2023-02" db="EMBL/GenBank/DDBJ databases">
        <authorList>
            <person name="Mo P."/>
        </authorList>
    </citation>
    <scope>NUCLEOTIDE SEQUENCE [LARGE SCALE GENOMIC DNA]</scope>
    <source>
        <strain evidence="1 2">HUAS 3</strain>
    </source>
</reference>
<dbReference type="Proteomes" id="UP001219605">
    <property type="component" value="Chromosome"/>
</dbReference>
<dbReference type="RefSeq" id="WP_275033324.1">
    <property type="nucleotide sequence ID" value="NZ_CP118615.1"/>
</dbReference>
<keyword evidence="2" id="KW-1185">Reference proteome</keyword>
<protein>
    <submittedName>
        <fullName evidence="1">Uncharacterized protein</fullName>
    </submittedName>
</protein>
<evidence type="ECO:0000313" key="2">
    <source>
        <dbReference type="Proteomes" id="UP001219605"/>
    </source>
</evidence>
<gene>
    <name evidence="1" type="ORF">PVK37_08905</name>
</gene>
<evidence type="ECO:0000313" key="1">
    <source>
        <dbReference type="EMBL" id="WDZ86494.1"/>
    </source>
</evidence>